<feature type="transmembrane region" description="Helical" evidence="10">
    <location>
        <begin position="30"/>
        <end position="52"/>
    </location>
</feature>
<dbReference type="EMBL" id="DS469549">
    <property type="protein sequence ID" value="EDO44004.1"/>
    <property type="molecule type" value="Genomic_DNA"/>
</dbReference>
<dbReference type="eggNOG" id="KOG3656">
    <property type="taxonomic scope" value="Eukaryota"/>
</dbReference>
<dbReference type="FunCoup" id="A7RXC3">
    <property type="interactions" value="11"/>
</dbReference>
<dbReference type="PRINTS" id="PR00237">
    <property type="entry name" value="GPCRRHODOPSN"/>
</dbReference>
<evidence type="ECO:0000313" key="12">
    <source>
        <dbReference type="EMBL" id="EDO44004.1"/>
    </source>
</evidence>
<evidence type="ECO:0000256" key="2">
    <source>
        <dbReference type="ARBA" id="ARBA00022475"/>
    </source>
</evidence>
<evidence type="ECO:0000313" key="13">
    <source>
        <dbReference type="Proteomes" id="UP000001593"/>
    </source>
</evidence>
<dbReference type="Gene3D" id="1.20.1070.10">
    <property type="entry name" value="Rhodopsin 7-helix transmembrane proteins"/>
    <property type="match status" value="1"/>
</dbReference>
<keyword evidence="4 10" id="KW-1133">Transmembrane helix</keyword>
<gene>
    <name evidence="12" type="ORF">NEMVEDRAFT_v1g203549</name>
</gene>
<feature type="compositionally biased region" description="Polar residues" evidence="9">
    <location>
        <begin position="396"/>
        <end position="405"/>
    </location>
</feature>
<evidence type="ECO:0000256" key="1">
    <source>
        <dbReference type="ARBA" id="ARBA00004651"/>
    </source>
</evidence>
<dbReference type="Proteomes" id="UP000001593">
    <property type="component" value="Unassembled WGS sequence"/>
</dbReference>
<sequence>MAMEGRLNWTFELSNGTTARGLSASEKAQVGGFVAVIVLGIALNLTVILLVVFKKVPKKNTIVFIVNMAVADMSSLLLEPTYSINSIISPSSRWFGLDFVSSALCKAYIVLLNSVTWVSLITLLIISLERLKEVSSVVQLNTLSRRSLALLIAMSWALSFGLHTIFLAKCDAEQIDGSFDCVCLQEMDISIIFLVSNGLYFTLVIAIVVINLVIIRRLVHSQAAIDLPAAQQERRVKKFRSAVRMVLGSLLAYTTCVTPLYIFLSIYHVEFLFKKTLDYNPSEVAVYLFLLLFHVNCVLGPIMYFVFLDDFRHALRSLLWNKKRRSERTRSCNTTSQTIMGEMNEMDEMNQRHAENINEAMENREGINTCSRGTVTVHKNEVKENDEGKSGLARQLRNTNDATESSEVKTCKKAPVGYTNEAIDTNETEQSILDTAL</sequence>
<dbReference type="PANTHER" id="PTHR24229">
    <property type="entry name" value="NEUROPEPTIDES RECEPTOR"/>
    <property type="match status" value="1"/>
</dbReference>
<dbReference type="PROSITE" id="PS50262">
    <property type="entry name" value="G_PROTEIN_RECEP_F1_2"/>
    <property type="match status" value="1"/>
</dbReference>
<dbReference type="PANTHER" id="PTHR24229:SF40">
    <property type="entry name" value="ALLATOSTATIN C RECEPTOR 1-RELATED"/>
    <property type="match status" value="1"/>
</dbReference>
<feature type="transmembrane region" description="Helical" evidence="10">
    <location>
        <begin position="284"/>
        <end position="307"/>
    </location>
</feature>
<dbReference type="GO" id="GO:0005886">
    <property type="term" value="C:plasma membrane"/>
    <property type="evidence" value="ECO:0000318"/>
    <property type="project" value="GO_Central"/>
</dbReference>
<keyword evidence="8" id="KW-0807">Transducer</keyword>
<dbReference type="InterPro" id="IPR000276">
    <property type="entry name" value="GPCR_Rhodpsn"/>
</dbReference>
<feature type="compositionally biased region" description="Basic and acidic residues" evidence="9">
    <location>
        <begin position="380"/>
        <end position="389"/>
    </location>
</feature>
<evidence type="ECO:0000256" key="6">
    <source>
        <dbReference type="ARBA" id="ARBA00023136"/>
    </source>
</evidence>
<proteinExistence type="predicted"/>
<dbReference type="SUPFAM" id="SSF81321">
    <property type="entry name" value="Family A G protein-coupled receptor-like"/>
    <property type="match status" value="1"/>
</dbReference>
<keyword evidence="7" id="KW-0675">Receptor</keyword>
<organism evidence="12 13">
    <name type="scientific">Nematostella vectensis</name>
    <name type="common">Starlet sea anemone</name>
    <dbReference type="NCBI Taxonomy" id="45351"/>
    <lineage>
        <taxon>Eukaryota</taxon>
        <taxon>Metazoa</taxon>
        <taxon>Cnidaria</taxon>
        <taxon>Anthozoa</taxon>
        <taxon>Hexacorallia</taxon>
        <taxon>Actiniaria</taxon>
        <taxon>Edwardsiidae</taxon>
        <taxon>Nematostella</taxon>
    </lineage>
</organism>
<dbReference type="GO" id="GO:0004930">
    <property type="term" value="F:G protein-coupled receptor activity"/>
    <property type="evidence" value="ECO:0000318"/>
    <property type="project" value="GO_Central"/>
</dbReference>
<evidence type="ECO:0000256" key="5">
    <source>
        <dbReference type="ARBA" id="ARBA00023040"/>
    </source>
</evidence>
<dbReference type="GO" id="GO:0043005">
    <property type="term" value="C:neuron projection"/>
    <property type="evidence" value="ECO:0000318"/>
    <property type="project" value="GO_Central"/>
</dbReference>
<dbReference type="GO" id="GO:0042277">
    <property type="term" value="F:peptide binding"/>
    <property type="evidence" value="ECO:0000318"/>
    <property type="project" value="GO_Central"/>
</dbReference>
<dbReference type="CDD" id="cd00637">
    <property type="entry name" value="7tm_classA_rhodopsin-like"/>
    <property type="match status" value="1"/>
</dbReference>
<keyword evidence="13" id="KW-1185">Reference proteome</keyword>
<feature type="transmembrane region" description="Helical" evidence="10">
    <location>
        <begin position="242"/>
        <end position="264"/>
    </location>
</feature>
<feature type="region of interest" description="Disordered" evidence="9">
    <location>
        <begin position="380"/>
        <end position="408"/>
    </location>
</feature>
<keyword evidence="6 10" id="KW-0472">Membrane</keyword>
<evidence type="ECO:0000256" key="3">
    <source>
        <dbReference type="ARBA" id="ARBA00022692"/>
    </source>
</evidence>
<keyword evidence="2" id="KW-1003">Cell membrane</keyword>
<dbReference type="AlphaFoldDB" id="A7RXC3"/>
<evidence type="ECO:0000256" key="10">
    <source>
        <dbReference type="SAM" id="Phobius"/>
    </source>
</evidence>
<keyword evidence="5" id="KW-0297">G-protein coupled receptor</keyword>
<dbReference type="HOGENOM" id="CLU_009579_6_0_1"/>
<evidence type="ECO:0000256" key="4">
    <source>
        <dbReference type="ARBA" id="ARBA00022989"/>
    </source>
</evidence>
<evidence type="ECO:0000256" key="7">
    <source>
        <dbReference type="ARBA" id="ARBA00023170"/>
    </source>
</evidence>
<dbReference type="Pfam" id="PF00001">
    <property type="entry name" value="7tm_1"/>
    <property type="match status" value="1"/>
</dbReference>
<name>A7RXC3_NEMVE</name>
<dbReference type="KEGG" id="nve:5515901"/>
<feature type="transmembrane region" description="Helical" evidence="10">
    <location>
        <begin position="189"/>
        <end position="214"/>
    </location>
</feature>
<dbReference type="InterPro" id="IPR017452">
    <property type="entry name" value="GPCR_Rhodpsn_7TM"/>
</dbReference>
<evidence type="ECO:0000256" key="9">
    <source>
        <dbReference type="SAM" id="MobiDB-lite"/>
    </source>
</evidence>
<dbReference type="FunFam" id="1.20.1070.10:FF:000356">
    <property type="entry name" value="Predicted protein"/>
    <property type="match status" value="1"/>
</dbReference>
<feature type="transmembrane region" description="Helical" evidence="10">
    <location>
        <begin position="148"/>
        <end position="169"/>
    </location>
</feature>
<comment type="subcellular location">
    <subcellularLocation>
        <location evidence="1">Cell membrane</location>
        <topology evidence="1">Multi-pass membrane protein</topology>
    </subcellularLocation>
</comment>
<dbReference type="PhylomeDB" id="A7RXC3"/>
<protein>
    <recommendedName>
        <fullName evidence="11">G-protein coupled receptors family 1 profile domain-containing protein</fullName>
    </recommendedName>
</protein>
<dbReference type="InParanoid" id="A7RXC3"/>
<feature type="domain" description="G-protein coupled receptors family 1 profile" evidence="11">
    <location>
        <begin position="43"/>
        <end position="304"/>
    </location>
</feature>
<evidence type="ECO:0000259" key="11">
    <source>
        <dbReference type="PROSITE" id="PS50262"/>
    </source>
</evidence>
<dbReference type="OMA" id="XIVINSS"/>
<evidence type="ECO:0000256" key="8">
    <source>
        <dbReference type="ARBA" id="ARBA00023224"/>
    </source>
</evidence>
<feature type="transmembrane region" description="Helical" evidence="10">
    <location>
        <begin position="64"/>
        <end position="88"/>
    </location>
</feature>
<accession>A7RXC3</accession>
<reference evidence="12 13" key="1">
    <citation type="journal article" date="2007" name="Science">
        <title>Sea anemone genome reveals ancestral eumetazoan gene repertoire and genomic organization.</title>
        <authorList>
            <person name="Putnam N.H."/>
            <person name="Srivastava M."/>
            <person name="Hellsten U."/>
            <person name="Dirks B."/>
            <person name="Chapman J."/>
            <person name="Salamov A."/>
            <person name="Terry A."/>
            <person name="Shapiro H."/>
            <person name="Lindquist E."/>
            <person name="Kapitonov V.V."/>
            <person name="Jurka J."/>
            <person name="Genikhovich G."/>
            <person name="Grigoriev I.V."/>
            <person name="Lucas S.M."/>
            <person name="Steele R.E."/>
            <person name="Finnerty J.R."/>
            <person name="Technau U."/>
            <person name="Martindale M.Q."/>
            <person name="Rokhsar D.S."/>
        </authorList>
    </citation>
    <scope>NUCLEOTIDE SEQUENCE [LARGE SCALE GENOMIC DNA]</scope>
    <source>
        <strain evidence="13">CH2 X CH6</strain>
    </source>
</reference>
<feature type="transmembrane region" description="Helical" evidence="10">
    <location>
        <begin position="108"/>
        <end position="128"/>
    </location>
</feature>
<keyword evidence="3 10" id="KW-0812">Transmembrane</keyword>